<feature type="transmembrane region" description="Helical" evidence="8">
    <location>
        <begin position="239"/>
        <end position="259"/>
    </location>
</feature>
<dbReference type="GeneID" id="24133573"/>
<name>A0A067C0Z7_SAPPC</name>
<feature type="transmembrane region" description="Helical" evidence="8">
    <location>
        <begin position="149"/>
        <end position="165"/>
    </location>
</feature>
<dbReference type="PANTHER" id="PTHR22911:SF137">
    <property type="entry name" value="SOLUTE CARRIER FAMILY 35 MEMBER G2-RELATED"/>
    <property type="match status" value="1"/>
</dbReference>
<keyword evidence="11" id="KW-1185">Reference proteome</keyword>
<feature type="transmembrane region" description="Helical" evidence="8">
    <location>
        <begin position="98"/>
        <end position="119"/>
    </location>
</feature>
<evidence type="ECO:0000259" key="9">
    <source>
        <dbReference type="Pfam" id="PF00892"/>
    </source>
</evidence>
<dbReference type="PANTHER" id="PTHR22911">
    <property type="entry name" value="ACYL-MALONYL CONDENSING ENZYME-RELATED"/>
    <property type="match status" value="1"/>
</dbReference>
<dbReference type="VEuPathDB" id="FungiDB:SPRG_11544"/>
<feature type="transmembrane region" description="Helical" evidence="8">
    <location>
        <begin position="172"/>
        <end position="192"/>
    </location>
</feature>
<dbReference type="SUPFAM" id="SSF103481">
    <property type="entry name" value="Multidrug resistance efflux transporter EmrE"/>
    <property type="match status" value="2"/>
</dbReference>
<gene>
    <name evidence="10" type="ORF">SPRG_11544</name>
</gene>
<evidence type="ECO:0000256" key="3">
    <source>
        <dbReference type="ARBA" id="ARBA00022448"/>
    </source>
</evidence>
<keyword evidence="5 8" id="KW-0812">Transmembrane</keyword>
<dbReference type="InterPro" id="IPR000620">
    <property type="entry name" value="EamA_dom"/>
</dbReference>
<keyword evidence="3" id="KW-0813">Transport</keyword>
<dbReference type="InterPro" id="IPR004626">
    <property type="entry name" value="RarD"/>
</dbReference>
<feature type="transmembrane region" description="Helical" evidence="8">
    <location>
        <begin position="37"/>
        <end position="54"/>
    </location>
</feature>
<feature type="transmembrane region" description="Helical" evidence="8">
    <location>
        <begin position="212"/>
        <end position="232"/>
    </location>
</feature>
<dbReference type="OrthoDB" id="64403at2759"/>
<evidence type="ECO:0000256" key="5">
    <source>
        <dbReference type="ARBA" id="ARBA00022692"/>
    </source>
</evidence>
<evidence type="ECO:0000256" key="1">
    <source>
        <dbReference type="ARBA" id="ARBA00004651"/>
    </source>
</evidence>
<dbReference type="EMBL" id="KK583262">
    <property type="protein sequence ID" value="KDO22785.1"/>
    <property type="molecule type" value="Genomic_DNA"/>
</dbReference>
<comment type="subcellular location">
    <subcellularLocation>
        <location evidence="1">Cell membrane</location>
        <topology evidence="1">Multi-pass membrane protein</topology>
    </subcellularLocation>
</comment>
<evidence type="ECO:0000256" key="8">
    <source>
        <dbReference type="SAM" id="Phobius"/>
    </source>
</evidence>
<dbReference type="GO" id="GO:0005886">
    <property type="term" value="C:plasma membrane"/>
    <property type="evidence" value="ECO:0007669"/>
    <property type="project" value="UniProtKB-SubCell"/>
</dbReference>
<evidence type="ECO:0000256" key="2">
    <source>
        <dbReference type="ARBA" id="ARBA00007362"/>
    </source>
</evidence>
<feature type="transmembrane region" description="Helical" evidence="8">
    <location>
        <begin position="7"/>
        <end position="25"/>
    </location>
</feature>
<keyword evidence="6 8" id="KW-1133">Transmembrane helix</keyword>
<evidence type="ECO:0000256" key="7">
    <source>
        <dbReference type="ARBA" id="ARBA00023136"/>
    </source>
</evidence>
<feature type="transmembrane region" description="Helical" evidence="8">
    <location>
        <begin position="126"/>
        <end position="143"/>
    </location>
</feature>
<accession>A0A067C0Z7</accession>
<evidence type="ECO:0000256" key="6">
    <source>
        <dbReference type="ARBA" id="ARBA00022989"/>
    </source>
</evidence>
<feature type="transmembrane region" description="Helical" evidence="8">
    <location>
        <begin position="265"/>
        <end position="283"/>
    </location>
</feature>
<feature type="domain" description="EamA" evidence="9">
    <location>
        <begin position="6"/>
        <end position="142"/>
    </location>
</feature>
<evidence type="ECO:0000313" key="11">
    <source>
        <dbReference type="Proteomes" id="UP000030745"/>
    </source>
</evidence>
<evidence type="ECO:0000313" key="10">
    <source>
        <dbReference type="EMBL" id="KDO22785.1"/>
    </source>
</evidence>
<dbReference type="OMA" id="WTAITTW"/>
<dbReference type="NCBIfam" id="TIGR00688">
    <property type="entry name" value="rarD"/>
    <property type="match status" value="1"/>
</dbReference>
<keyword evidence="7 8" id="KW-0472">Membrane</keyword>
<comment type="similarity">
    <text evidence="2">Belongs to the EamA transporter family.</text>
</comment>
<dbReference type="AlphaFoldDB" id="A0A067C0Z7"/>
<dbReference type="Pfam" id="PF00892">
    <property type="entry name" value="EamA"/>
    <property type="match status" value="1"/>
</dbReference>
<keyword evidence="4" id="KW-1003">Cell membrane</keyword>
<dbReference type="KEGG" id="spar:SPRG_11544"/>
<dbReference type="Proteomes" id="UP000030745">
    <property type="component" value="Unassembled WGS sequence"/>
</dbReference>
<proteinExistence type="inferred from homology"/>
<evidence type="ECO:0000256" key="4">
    <source>
        <dbReference type="ARBA" id="ARBA00022475"/>
    </source>
</evidence>
<sequence>MNDVHLGVGFALIAYLLWGFQPIYWKQLLDVNSYELILHRVVWSYPILLVFLALNGELKTYWTAITTWRTYKVYSVSALLLGINFFFSLWAVNAGHILQMSLGYFVNPLFSVLLGVVFLKERLPMLQWVAIGIATVGVVIVTIGYGEFPWIALTIAAVFGFYGLVQKKAPLSGLVGCSVELLLLFVPCLIALLVLEGRGTGVFGHSDASTNWLIFGCGAATILPQIAFVSCLKYITLSLLGIVQFVGPTIQTLVGVFMYDEDFGSMKLAGFICVWISLVIFTVDGLRAKAPEPIVDDAKVSDSCEDGTSSDNNSKAEYRGIVDARV</sequence>
<protein>
    <recommendedName>
        <fullName evidence="9">EamA domain-containing protein</fullName>
    </recommendedName>
</protein>
<organism evidence="10 11">
    <name type="scientific">Saprolegnia parasitica (strain CBS 223.65)</name>
    <dbReference type="NCBI Taxonomy" id="695850"/>
    <lineage>
        <taxon>Eukaryota</taxon>
        <taxon>Sar</taxon>
        <taxon>Stramenopiles</taxon>
        <taxon>Oomycota</taxon>
        <taxon>Saprolegniomycetes</taxon>
        <taxon>Saprolegniales</taxon>
        <taxon>Saprolegniaceae</taxon>
        <taxon>Saprolegnia</taxon>
    </lineage>
</organism>
<reference evidence="10 11" key="1">
    <citation type="journal article" date="2013" name="PLoS Genet.">
        <title>Distinctive expansion of potential virulence genes in the genome of the oomycete fish pathogen Saprolegnia parasitica.</title>
        <authorList>
            <person name="Jiang R.H."/>
            <person name="de Bruijn I."/>
            <person name="Haas B.J."/>
            <person name="Belmonte R."/>
            <person name="Lobach L."/>
            <person name="Christie J."/>
            <person name="van den Ackerveken G."/>
            <person name="Bottin A."/>
            <person name="Bulone V."/>
            <person name="Diaz-Moreno S.M."/>
            <person name="Dumas B."/>
            <person name="Fan L."/>
            <person name="Gaulin E."/>
            <person name="Govers F."/>
            <person name="Grenville-Briggs L.J."/>
            <person name="Horner N.R."/>
            <person name="Levin J.Z."/>
            <person name="Mammella M."/>
            <person name="Meijer H.J."/>
            <person name="Morris P."/>
            <person name="Nusbaum C."/>
            <person name="Oome S."/>
            <person name="Phillips A.J."/>
            <person name="van Rooyen D."/>
            <person name="Rzeszutek E."/>
            <person name="Saraiva M."/>
            <person name="Secombes C.J."/>
            <person name="Seidl M.F."/>
            <person name="Snel B."/>
            <person name="Stassen J.H."/>
            <person name="Sykes S."/>
            <person name="Tripathy S."/>
            <person name="van den Berg H."/>
            <person name="Vega-Arreguin J.C."/>
            <person name="Wawra S."/>
            <person name="Young S.K."/>
            <person name="Zeng Q."/>
            <person name="Dieguez-Uribeondo J."/>
            <person name="Russ C."/>
            <person name="Tyler B.M."/>
            <person name="van West P."/>
        </authorList>
    </citation>
    <scope>NUCLEOTIDE SEQUENCE [LARGE SCALE GENOMIC DNA]</scope>
    <source>
        <strain evidence="10 11">CBS 223.65</strain>
    </source>
</reference>
<dbReference type="RefSeq" id="XP_012206459.1">
    <property type="nucleotide sequence ID" value="XM_012351069.1"/>
</dbReference>
<feature type="transmembrane region" description="Helical" evidence="8">
    <location>
        <begin position="74"/>
        <end position="92"/>
    </location>
</feature>
<dbReference type="InterPro" id="IPR037185">
    <property type="entry name" value="EmrE-like"/>
</dbReference>